<accession>A0A8J5QPP8</accession>
<dbReference type="InterPro" id="IPR000595">
    <property type="entry name" value="cNMP-bd_dom"/>
</dbReference>
<dbReference type="CDD" id="cd00038">
    <property type="entry name" value="CAP_ED"/>
    <property type="match status" value="1"/>
</dbReference>
<comment type="caution">
    <text evidence="2">The sequence shown here is derived from an EMBL/GenBank/DDBJ whole genome shotgun (WGS) entry which is preliminary data.</text>
</comment>
<sequence>MYFIVQGEVELRKIEKDYITGDMKEIHTGILGPGDMFGEVALLHSISRSTTIITKTAVDLFCLHKTDFDRLLKNILLQNWTILEDALVNFNYFKSWDDTTVRECCILSKIKDFEANEILLGDGEGMVNYVYFVLSGICRVNQWHEITDITTALMRKPSILSDQIYPEAVRTIFIQICEFHRGACFGLGEEMRNRRIVSTTPVRCLLIPRYWLLEHNHANIWQRVKVFMNSKYPTRDKLFQQFITNKKWMEYKKQLLDDVVKRTKKSCNNTTIHDVPYSIRINSTYNS</sequence>
<evidence type="ECO:0000313" key="3">
    <source>
        <dbReference type="Proteomes" id="UP000729913"/>
    </source>
</evidence>
<organism evidence="2 3">
    <name type="scientific">Cotesia typhae</name>
    <dbReference type="NCBI Taxonomy" id="2053667"/>
    <lineage>
        <taxon>Eukaryota</taxon>
        <taxon>Metazoa</taxon>
        <taxon>Ecdysozoa</taxon>
        <taxon>Arthropoda</taxon>
        <taxon>Hexapoda</taxon>
        <taxon>Insecta</taxon>
        <taxon>Pterygota</taxon>
        <taxon>Neoptera</taxon>
        <taxon>Endopterygota</taxon>
        <taxon>Hymenoptera</taxon>
        <taxon>Apocrita</taxon>
        <taxon>Ichneumonoidea</taxon>
        <taxon>Braconidae</taxon>
        <taxon>Microgastrinae</taxon>
        <taxon>Cotesia</taxon>
    </lineage>
</organism>
<dbReference type="PROSITE" id="PS50042">
    <property type="entry name" value="CNMP_BINDING_3"/>
    <property type="match status" value="1"/>
</dbReference>
<reference evidence="2" key="2">
    <citation type="submission" date="2021-04" db="EMBL/GenBank/DDBJ databases">
        <title>Genome-wide patterns of bracovirus chromosomal integration into multiple host tissues during parasitism.</title>
        <authorList>
            <person name="Chebbi M.A.C."/>
        </authorList>
    </citation>
    <scope>NUCLEOTIDE SEQUENCE</scope>
    <source>
        <tissue evidence="2">Whole body</tissue>
    </source>
</reference>
<dbReference type="PANTHER" id="PTHR23011:SF41">
    <property type="entry name" value="CYCLIC NUCLEOTIDE-BINDING DOMAIN-CONTAINING PROTEIN"/>
    <property type="match status" value="1"/>
</dbReference>
<dbReference type="EMBL" id="JAAOIC020000043">
    <property type="protein sequence ID" value="KAG8038465.1"/>
    <property type="molecule type" value="Genomic_DNA"/>
</dbReference>
<proteinExistence type="predicted"/>
<reference evidence="2" key="1">
    <citation type="submission" date="2020-03" db="EMBL/GenBank/DDBJ databases">
        <authorList>
            <person name="Chebbi M.A."/>
            <person name="Drezen J.M."/>
        </authorList>
    </citation>
    <scope>NUCLEOTIDE SEQUENCE</scope>
    <source>
        <tissue evidence="2">Whole body</tissue>
    </source>
</reference>
<evidence type="ECO:0000313" key="2">
    <source>
        <dbReference type="EMBL" id="KAG8038465.1"/>
    </source>
</evidence>
<name>A0A8J5QPP8_9HYME</name>
<dbReference type="OrthoDB" id="166212at2759"/>
<dbReference type="PANTHER" id="PTHR23011">
    <property type="entry name" value="CYCLIC NUCLEOTIDE-BINDING DOMAIN CONTAINING PROTEIN"/>
    <property type="match status" value="1"/>
</dbReference>
<dbReference type="Proteomes" id="UP000729913">
    <property type="component" value="Unassembled WGS sequence"/>
</dbReference>
<protein>
    <recommendedName>
        <fullName evidence="1">Cyclic nucleotide-binding domain-containing protein</fullName>
    </recommendedName>
</protein>
<keyword evidence="3" id="KW-1185">Reference proteome</keyword>
<dbReference type="AlphaFoldDB" id="A0A8J5QPP8"/>
<gene>
    <name evidence="2" type="ORF">G9C98_006161</name>
</gene>
<evidence type="ECO:0000259" key="1">
    <source>
        <dbReference type="PROSITE" id="PS50042"/>
    </source>
</evidence>
<feature type="domain" description="Cyclic nucleotide-binding" evidence="1">
    <location>
        <begin position="1"/>
        <end position="72"/>
    </location>
</feature>
<dbReference type="Pfam" id="PF00027">
    <property type="entry name" value="cNMP_binding"/>
    <property type="match status" value="1"/>
</dbReference>